<evidence type="ECO:0000313" key="2">
    <source>
        <dbReference type="EMBL" id="CAA9590770.1"/>
    </source>
</evidence>
<dbReference type="AlphaFoldDB" id="A0A6J4VXM1"/>
<protein>
    <submittedName>
        <fullName evidence="2">Uncharacterized protein</fullName>
    </submittedName>
</protein>
<reference evidence="2" key="1">
    <citation type="submission" date="2020-02" db="EMBL/GenBank/DDBJ databases">
        <authorList>
            <person name="Meier V. D."/>
        </authorList>
    </citation>
    <scope>NUCLEOTIDE SEQUENCE</scope>
    <source>
        <strain evidence="2">AVDCRST_MAG18</strain>
    </source>
</reference>
<gene>
    <name evidence="2" type="ORF">AVDCRST_MAG18-5173</name>
</gene>
<feature type="non-terminal residue" evidence="2">
    <location>
        <position position="110"/>
    </location>
</feature>
<feature type="non-terminal residue" evidence="2">
    <location>
        <position position="1"/>
    </location>
</feature>
<organism evidence="2">
    <name type="scientific">uncultured Thermomicrobiales bacterium</name>
    <dbReference type="NCBI Taxonomy" id="1645740"/>
    <lineage>
        <taxon>Bacteria</taxon>
        <taxon>Pseudomonadati</taxon>
        <taxon>Thermomicrobiota</taxon>
        <taxon>Thermomicrobia</taxon>
        <taxon>Thermomicrobiales</taxon>
        <taxon>environmental samples</taxon>
    </lineage>
</organism>
<feature type="region of interest" description="Disordered" evidence="1">
    <location>
        <begin position="74"/>
        <end position="110"/>
    </location>
</feature>
<accession>A0A6J4VXM1</accession>
<evidence type="ECO:0000256" key="1">
    <source>
        <dbReference type="SAM" id="MobiDB-lite"/>
    </source>
</evidence>
<name>A0A6J4VXM1_9BACT</name>
<dbReference type="EMBL" id="CADCWN010000418">
    <property type="protein sequence ID" value="CAA9590770.1"/>
    <property type="molecule type" value="Genomic_DNA"/>
</dbReference>
<proteinExistence type="predicted"/>
<sequence>GRPGPQVSADVHGGRVGVVRADHPAATRAAESGRAGQAGARVARAAGAGQCGGRAAAREARELGALLAARLGDRGLPAGGPGRAGAQARLFPLGRSPRSRRWPASCRRGV</sequence>